<organism evidence="9">
    <name type="scientific">Fagopyrum tataricum</name>
    <name type="common">Tartarian buckwheat</name>
    <name type="synonym">Polygonum tataricum</name>
    <dbReference type="NCBI Taxonomy" id="62330"/>
    <lineage>
        <taxon>Eukaryota</taxon>
        <taxon>Viridiplantae</taxon>
        <taxon>Streptophyta</taxon>
        <taxon>Embryophyta</taxon>
        <taxon>Tracheophyta</taxon>
        <taxon>Spermatophyta</taxon>
        <taxon>Magnoliopsida</taxon>
        <taxon>eudicotyledons</taxon>
        <taxon>Gunneridae</taxon>
        <taxon>Pentapetalae</taxon>
        <taxon>Caryophyllales</taxon>
        <taxon>Polygonaceae</taxon>
        <taxon>Polygonoideae</taxon>
        <taxon>Fagopyreae</taxon>
        <taxon>Fagopyrum</taxon>
    </lineage>
</organism>
<evidence type="ECO:0000256" key="6">
    <source>
        <dbReference type="ARBA" id="ARBA00023242"/>
    </source>
</evidence>
<keyword evidence="4" id="KW-0238">DNA-binding</keyword>
<dbReference type="PROSITE" id="PS50811">
    <property type="entry name" value="WRKY"/>
    <property type="match status" value="1"/>
</dbReference>
<dbReference type="InterPro" id="IPR036576">
    <property type="entry name" value="WRKY_dom_sf"/>
</dbReference>
<dbReference type="SUPFAM" id="SSF118290">
    <property type="entry name" value="WRKY DNA-binding domain"/>
    <property type="match status" value="1"/>
</dbReference>
<protein>
    <submittedName>
        <fullName evidence="9">WRKY transcription factor</fullName>
    </submittedName>
</protein>
<dbReference type="GO" id="GO:0003700">
    <property type="term" value="F:DNA-binding transcription factor activity"/>
    <property type="evidence" value="ECO:0007669"/>
    <property type="project" value="InterPro"/>
</dbReference>
<dbReference type="InterPro" id="IPR044810">
    <property type="entry name" value="WRKY_plant"/>
</dbReference>
<feature type="domain" description="WRKY" evidence="8">
    <location>
        <begin position="8"/>
        <end position="72"/>
    </location>
</feature>
<evidence type="ECO:0000256" key="4">
    <source>
        <dbReference type="ARBA" id="ARBA00023125"/>
    </source>
</evidence>
<evidence type="ECO:0000256" key="3">
    <source>
        <dbReference type="ARBA" id="ARBA00023015"/>
    </source>
</evidence>
<dbReference type="Pfam" id="PF03106">
    <property type="entry name" value="WRKY"/>
    <property type="match status" value="1"/>
</dbReference>
<keyword evidence="6" id="KW-0539">Nucleus</keyword>
<keyword evidence="2" id="KW-0677">Repeat</keyword>
<dbReference type="PANTHER" id="PTHR31221">
    <property type="entry name" value="WRKY TRANSCRIPTION FACTOR PROTEIN 1-RELATED"/>
    <property type="match status" value="1"/>
</dbReference>
<dbReference type="AlphaFoldDB" id="A0A4P9Q296"/>
<evidence type="ECO:0000256" key="5">
    <source>
        <dbReference type="ARBA" id="ARBA00023163"/>
    </source>
</evidence>
<dbReference type="FunFam" id="2.20.25.80:FF:000006">
    <property type="entry name" value="WRKY transcription factor"/>
    <property type="match status" value="1"/>
</dbReference>
<dbReference type="Gene3D" id="2.20.25.80">
    <property type="entry name" value="WRKY domain"/>
    <property type="match status" value="1"/>
</dbReference>
<dbReference type="InterPro" id="IPR003657">
    <property type="entry name" value="WRKY_dom"/>
</dbReference>
<keyword evidence="5" id="KW-0804">Transcription</keyword>
<keyword evidence="3" id="KW-0805">Transcription regulation</keyword>
<dbReference type="GO" id="GO:0005634">
    <property type="term" value="C:nucleus"/>
    <property type="evidence" value="ECO:0007669"/>
    <property type="project" value="UniProtKB-SubCell"/>
</dbReference>
<evidence type="ECO:0000256" key="7">
    <source>
        <dbReference type="SAM" id="MobiDB-lite"/>
    </source>
</evidence>
<accession>A0A4P9Q296</accession>
<feature type="region of interest" description="Disordered" evidence="7">
    <location>
        <begin position="62"/>
        <end position="153"/>
    </location>
</feature>
<sequence>MNESNDRATKTSEEDGYKWRKYGQKQVKGSEYPRSYYKCTHPTCLVKKKVERSHDGQITEIIYNGDHNHSKSQPSRRPTVGSAVLCGDSFEIGKGSGSGSDVKADPVWEEMQQGLDMTPPTSVVTQVSDIASTLSSHDEEDEDDVTQGKRRYK</sequence>
<evidence type="ECO:0000256" key="2">
    <source>
        <dbReference type="ARBA" id="ARBA00022737"/>
    </source>
</evidence>
<dbReference type="EMBL" id="MK161291">
    <property type="protein sequence ID" value="QCV57298.1"/>
    <property type="molecule type" value="mRNA"/>
</dbReference>
<dbReference type="GO" id="GO:0043565">
    <property type="term" value="F:sequence-specific DNA binding"/>
    <property type="evidence" value="ECO:0007669"/>
    <property type="project" value="InterPro"/>
</dbReference>
<reference evidence="9" key="1">
    <citation type="submission" date="2018-11" db="EMBL/GenBank/DDBJ databases">
        <authorList>
            <person name="Xia H."/>
        </authorList>
    </citation>
    <scope>NUCLEOTIDE SEQUENCE</scope>
    <source>
        <strain evidence="9">FtPinG0001428200.01</strain>
    </source>
</reference>
<evidence type="ECO:0000259" key="8">
    <source>
        <dbReference type="PROSITE" id="PS50811"/>
    </source>
</evidence>
<feature type="compositionally biased region" description="Polar residues" evidence="7">
    <location>
        <begin position="119"/>
        <end position="135"/>
    </location>
</feature>
<comment type="subcellular location">
    <subcellularLocation>
        <location evidence="1">Nucleus</location>
    </subcellularLocation>
</comment>
<proteinExistence type="evidence at transcript level"/>
<evidence type="ECO:0000313" key="9">
    <source>
        <dbReference type="EMBL" id="QCV57298.1"/>
    </source>
</evidence>
<dbReference type="SMART" id="SM00774">
    <property type="entry name" value="WRKY"/>
    <property type="match status" value="1"/>
</dbReference>
<evidence type="ECO:0000256" key="1">
    <source>
        <dbReference type="ARBA" id="ARBA00004123"/>
    </source>
</evidence>
<name>A0A4P9Q296_FAGTA</name>
<dbReference type="PANTHER" id="PTHR31221:SF360">
    <property type="entry name" value="WRKY DOMAIN-CONTAINING PROTEIN"/>
    <property type="match status" value="1"/>
</dbReference>